<dbReference type="InterPro" id="IPR029063">
    <property type="entry name" value="SAM-dependent_MTases_sf"/>
</dbReference>
<dbReference type="Proteomes" id="UP000182101">
    <property type="component" value="Plasmid pAMCP48-600"/>
</dbReference>
<dbReference type="RefSeq" id="WP_071960752.1">
    <property type="nucleotide sequence ID" value="NZ_CP018028.1"/>
</dbReference>
<protein>
    <recommendedName>
        <fullName evidence="8">DNA (cytosine-5-)-methyltransferase</fullName>
    </recommendedName>
</protein>
<dbReference type="AlphaFoldDB" id="A0AAC9JGJ9"/>
<keyword evidence="1 5" id="KW-0489">Methyltransferase</keyword>
<dbReference type="GO" id="GO:0032259">
    <property type="term" value="P:methylation"/>
    <property type="evidence" value="ECO:0007669"/>
    <property type="project" value="UniProtKB-KW"/>
</dbReference>
<keyword evidence="3" id="KW-0680">Restriction system</keyword>
<evidence type="ECO:0000256" key="5">
    <source>
        <dbReference type="PROSITE-ProRule" id="PRU01016"/>
    </source>
</evidence>
<comment type="similarity">
    <text evidence="5">Belongs to the class I-like SAM-binding methyltransferase superfamily. C5-methyltransferase family.</text>
</comment>
<dbReference type="GO" id="GO:0003886">
    <property type="term" value="F:DNA (cytosine-5-)-methyltransferase activity"/>
    <property type="evidence" value="ECO:0007669"/>
    <property type="project" value="UniProtKB-EC"/>
</dbReference>
<dbReference type="PROSITE" id="PS51679">
    <property type="entry name" value="SAM_MT_C5"/>
    <property type="match status" value="1"/>
</dbReference>
<dbReference type="SUPFAM" id="SSF53335">
    <property type="entry name" value="S-adenosyl-L-methionine-dependent methyltransferases"/>
    <property type="match status" value="1"/>
</dbReference>
<evidence type="ECO:0000313" key="6">
    <source>
        <dbReference type="EMBL" id="APD92141.1"/>
    </source>
</evidence>
<keyword evidence="6" id="KW-0614">Plasmid</keyword>
<reference evidence="6 7" key="1">
    <citation type="submission" date="2016-11" db="EMBL/GenBank/DDBJ databases">
        <title>Networking in microbes: conjugative elements and plasmids in the genus Alteromonas.</title>
        <authorList>
            <person name="Lopez-Perez M."/>
            <person name="Ramon-Marco N."/>
            <person name="Rodriguez-Valera F."/>
        </authorList>
    </citation>
    <scope>NUCLEOTIDE SEQUENCE [LARGE SCALE GENOMIC DNA]</scope>
    <source>
        <strain evidence="6 7">CP48</strain>
        <plasmid evidence="7">pamcp48-600</plasmid>
    </source>
</reference>
<gene>
    <name evidence="6" type="ORF">BM524_19670</name>
</gene>
<dbReference type="Gene3D" id="3.40.50.150">
    <property type="entry name" value="Vaccinia Virus protein VP39"/>
    <property type="match status" value="1"/>
</dbReference>
<accession>A0AAC9JGJ9</accession>
<sequence length="491" mass="55001">MNTNFVAPRILKFNVPKVATKLLKFRKANGRKIMTLSSNWLPLFGFYGDAQIVEEMIAPGKGYRIRLANESDTKTKKVYLREYKSRSANPLKKDAKRVEQLVETAAQKLIRESMGDATHAHITFEYGVLTFTPVNNAEWALLQDLSHDDKINTLVAMTGGVDCAVLERSGYSVKAVVEYRPNERRDTTDYTEMTALSTLANCAPKVLCNEDIYTLNMNKLAELLGSTPITVAHVSLQCDDFTGDGLKSKEAKEKSIEELSSTIDMFIPTLNMLDAVKPPVLVVENVPGFMGTKDNPNPINDVFCLQLRRRGYNIHQQVFNAIDYGGYTTRKRMYMVASTLNSEFAFPEPTGQKPFSVWADVIVPNMAEIMQRDITENKVTKDALTSGRAAIISKTRPFSPTMMKAQGQSTKDALMIEIDGRYYRPSTNVLKQLNSLPDSFDAEWLPVDKAAQVIGQSICCKLHHAIMDSVSKHIRSVVDMFKSGTQMTLNY</sequence>
<evidence type="ECO:0000256" key="3">
    <source>
        <dbReference type="ARBA" id="ARBA00022747"/>
    </source>
</evidence>
<evidence type="ECO:0000313" key="7">
    <source>
        <dbReference type="Proteomes" id="UP000182101"/>
    </source>
</evidence>
<dbReference type="GO" id="GO:0009307">
    <property type="term" value="P:DNA restriction-modification system"/>
    <property type="evidence" value="ECO:0007669"/>
    <property type="project" value="UniProtKB-KW"/>
</dbReference>
<dbReference type="EMBL" id="CP018025">
    <property type="protein sequence ID" value="APD92141.1"/>
    <property type="molecule type" value="Genomic_DNA"/>
</dbReference>
<dbReference type="InterPro" id="IPR001525">
    <property type="entry name" value="C5_MeTfrase"/>
</dbReference>
<dbReference type="Pfam" id="PF00145">
    <property type="entry name" value="DNA_methylase"/>
    <property type="match status" value="1"/>
</dbReference>
<keyword evidence="2 5" id="KW-0808">Transferase</keyword>
<comment type="catalytic activity">
    <reaction evidence="4">
        <text>a 2'-deoxycytidine in DNA + S-adenosyl-L-methionine = a 5-methyl-2'-deoxycytidine in DNA + S-adenosyl-L-homocysteine + H(+)</text>
        <dbReference type="Rhea" id="RHEA:13681"/>
        <dbReference type="Rhea" id="RHEA-COMP:11369"/>
        <dbReference type="Rhea" id="RHEA-COMP:11370"/>
        <dbReference type="ChEBI" id="CHEBI:15378"/>
        <dbReference type="ChEBI" id="CHEBI:57856"/>
        <dbReference type="ChEBI" id="CHEBI:59789"/>
        <dbReference type="ChEBI" id="CHEBI:85452"/>
        <dbReference type="ChEBI" id="CHEBI:85454"/>
        <dbReference type="EC" id="2.1.1.37"/>
    </reaction>
</comment>
<evidence type="ECO:0000256" key="4">
    <source>
        <dbReference type="ARBA" id="ARBA00047422"/>
    </source>
</evidence>
<evidence type="ECO:0000256" key="1">
    <source>
        <dbReference type="ARBA" id="ARBA00022603"/>
    </source>
</evidence>
<keyword evidence="5" id="KW-0949">S-adenosyl-L-methionine</keyword>
<proteinExistence type="inferred from homology"/>
<name>A0AAC9JGJ9_9ALTE</name>
<evidence type="ECO:0000256" key="2">
    <source>
        <dbReference type="ARBA" id="ARBA00022679"/>
    </source>
</evidence>
<organism evidence="6 7">
    <name type="scientific">Alteromonas mediterranea</name>
    <dbReference type="NCBI Taxonomy" id="314275"/>
    <lineage>
        <taxon>Bacteria</taxon>
        <taxon>Pseudomonadati</taxon>
        <taxon>Pseudomonadota</taxon>
        <taxon>Gammaproteobacteria</taxon>
        <taxon>Alteromonadales</taxon>
        <taxon>Alteromonadaceae</taxon>
        <taxon>Alteromonas/Salinimonas group</taxon>
        <taxon>Alteromonas</taxon>
    </lineage>
</organism>
<feature type="active site" evidence="5">
    <location>
        <position position="238"/>
    </location>
</feature>
<evidence type="ECO:0008006" key="8">
    <source>
        <dbReference type="Google" id="ProtNLM"/>
    </source>
</evidence>
<geneLocation type="plasmid" evidence="7">
    <name>pamcp48-600</name>
</geneLocation>